<dbReference type="InterPro" id="IPR001202">
    <property type="entry name" value="WW_dom"/>
</dbReference>
<keyword evidence="6" id="KW-1185">Reference proteome</keyword>
<feature type="region of interest" description="Disordered" evidence="2">
    <location>
        <begin position="124"/>
        <end position="208"/>
    </location>
</feature>
<dbReference type="GO" id="GO:0045292">
    <property type="term" value="P:mRNA cis splicing, via spliceosome"/>
    <property type="evidence" value="ECO:0007669"/>
    <property type="project" value="InterPro"/>
</dbReference>
<dbReference type="InterPro" id="IPR000504">
    <property type="entry name" value="RRM_dom"/>
</dbReference>
<dbReference type="PANTHER" id="PTHR11864:SF0">
    <property type="entry name" value="PRP40 PRE-MRNA PROCESSING FACTOR 40 HOMOLOG A (YEAST)"/>
    <property type="match status" value="1"/>
</dbReference>
<dbReference type="SMART" id="SM00360">
    <property type="entry name" value="RRM"/>
    <property type="match status" value="1"/>
</dbReference>
<dbReference type="PANTHER" id="PTHR11864">
    <property type="entry name" value="PRE-MRNA-PROCESSING PROTEIN PRP40"/>
    <property type="match status" value="1"/>
</dbReference>
<dbReference type="AlphaFoldDB" id="A0A8J6CD75"/>
<dbReference type="Pfam" id="PF00076">
    <property type="entry name" value="RRM_1"/>
    <property type="match status" value="1"/>
</dbReference>
<dbReference type="Gene3D" id="2.20.70.10">
    <property type="match status" value="1"/>
</dbReference>
<dbReference type="Proteomes" id="UP000751190">
    <property type="component" value="Unassembled WGS sequence"/>
</dbReference>
<dbReference type="GO" id="GO:0005685">
    <property type="term" value="C:U1 snRNP"/>
    <property type="evidence" value="ECO:0007669"/>
    <property type="project" value="TreeGrafter"/>
</dbReference>
<dbReference type="Gene3D" id="3.30.70.330">
    <property type="match status" value="1"/>
</dbReference>
<dbReference type="SMART" id="SM00456">
    <property type="entry name" value="WW"/>
    <property type="match status" value="2"/>
</dbReference>
<dbReference type="InterPro" id="IPR036020">
    <property type="entry name" value="WW_dom_sf"/>
</dbReference>
<feature type="region of interest" description="Disordered" evidence="2">
    <location>
        <begin position="222"/>
        <end position="263"/>
    </location>
</feature>
<organism evidence="5 6">
    <name type="scientific">Diacronema lutheri</name>
    <name type="common">Unicellular marine alga</name>
    <name type="synonym">Monochrysis lutheri</name>
    <dbReference type="NCBI Taxonomy" id="2081491"/>
    <lineage>
        <taxon>Eukaryota</taxon>
        <taxon>Haptista</taxon>
        <taxon>Haptophyta</taxon>
        <taxon>Pavlovophyceae</taxon>
        <taxon>Pavlovales</taxon>
        <taxon>Pavlovaceae</taxon>
        <taxon>Diacronema</taxon>
    </lineage>
</organism>
<dbReference type="OrthoDB" id="5382468at2759"/>
<dbReference type="GO" id="GO:0003723">
    <property type="term" value="F:RNA binding"/>
    <property type="evidence" value="ECO:0007669"/>
    <property type="project" value="UniProtKB-UniRule"/>
</dbReference>
<evidence type="ECO:0000256" key="1">
    <source>
        <dbReference type="PROSITE-ProRule" id="PRU00176"/>
    </source>
</evidence>
<dbReference type="GO" id="GO:0071004">
    <property type="term" value="C:U2-type prespliceosome"/>
    <property type="evidence" value="ECO:0007669"/>
    <property type="project" value="TreeGrafter"/>
</dbReference>
<dbReference type="PROSITE" id="PS50020">
    <property type="entry name" value="WW_DOMAIN_2"/>
    <property type="match status" value="1"/>
</dbReference>
<evidence type="ECO:0000313" key="6">
    <source>
        <dbReference type="Proteomes" id="UP000751190"/>
    </source>
</evidence>
<evidence type="ECO:0000259" key="3">
    <source>
        <dbReference type="PROSITE" id="PS50020"/>
    </source>
</evidence>
<evidence type="ECO:0000259" key="4">
    <source>
        <dbReference type="PROSITE" id="PS50102"/>
    </source>
</evidence>
<feature type="domain" description="WW" evidence="3">
    <location>
        <begin position="194"/>
        <end position="229"/>
    </location>
</feature>
<gene>
    <name evidence="5" type="ORF">KFE25_013392</name>
</gene>
<sequence length="411" mass="42212">MVSKKLVVGHTQSSSLEQRLAELQAEVDGAAGPAPSVIASRGFVPRTEETDRDKEEARTWDRAALLQVKEDDAQVKIYNDLARGPNVGGERPTRFGLGFGAADGPAAPPSGTVRTVGTMRFVSSGTPTAPPTVAPGASSAKPDSEWTGPHMTPDGHRYWYNARTQQSQWTPPAEGAEPSSGAPAAAAAAGAAAASAQPEWTGPHTTADGLHQYWYNTRTGKSEWAQPAHEPHHPVAHAPQPGWPLHAQQQPAPAAPGPPRKPGCTLLVRNIPPDLQDADVRELFGAHGAIVQMDLDRGSYSAGAAPKSGVIAFDGAIGAASAARALDGKQMRQYVLSVRLTDADGGATGGAAGGASAGGCSYPCSLPAAPPAPAACYAPQPAAYALPAGAMRSHQCAGAGAVSGSVRYQPY</sequence>
<dbReference type="SUPFAM" id="SSF54928">
    <property type="entry name" value="RNA-binding domain, RBD"/>
    <property type="match status" value="1"/>
</dbReference>
<proteinExistence type="predicted"/>
<feature type="compositionally biased region" description="Low complexity" evidence="2">
    <location>
        <begin position="171"/>
        <end position="199"/>
    </location>
</feature>
<reference evidence="5" key="1">
    <citation type="submission" date="2021-05" db="EMBL/GenBank/DDBJ databases">
        <title>The genome of the haptophyte Pavlova lutheri (Diacronema luteri, Pavlovales) - a model for lipid biosynthesis in eukaryotic algae.</title>
        <authorList>
            <person name="Hulatt C.J."/>
            <person name="Posewitz M.C."/>
        </authorList>
    </citation>
    <scope>NUCLEOTIDE SEQUENCE</scope>
    <source>
        <strain evidence="5">NIVA-4/92</strain>
    </source>
</reference>
<name>A0A8J6CD75_DIALT</name>
<protein>
    <submittedName>
        <fullName evidence="5">Uncharacterized protein</fullName>
    </submittedName>
</protein>
<accession>A0A8J6CD75</accession>
<dbReference type="InterPro" id="IPR039726">
    <property type="entry name" value="Prp40-like"/>
</dbReference>
<evidence type="ECO:0000313" key="5">
    <source>
        <dbReference type="EMBL" id="KAG8468309.1"/>
    </source>
</evidence>
<dbReference type="PROSITE" id="PS50102">
    <property type="entry name" value="RRM"/>
    <property type="match status" value="1"/>
</dbReference>
<evidence type="ECO:0000256" key="2">
    <source>
        <dbReference type="SAM" id="MobiDB-lite"/>
    </source>
</evidence>
<comment type="caution">
    <text evidence="5">The sequence shown here is derived from an EMBL/GenBank/DDBJ whole genome shotgun (WGS) entry which is preliminary data.</text>
</comment>
<dbReference type="EMBL" id="JAGTXO010000004">
    <property type="protein sequence ID" value="KAG8468309.1"/>
    <property type="molecule type" value="Genomic_DNA"/>
</dbReference>
<keyword evidence="1" id="KW-0694">RNA-binding</keyword>
<dbReference type="CDD" id="cd00201">
    <property type="entry name" value="WW"/>
    <property type="match status" value="1"/>
</dbReference>
<dbReference type="SUPFAM" id="SSF51045">
    <property type="entry name" value="WW domain"/>
    <property type="match status" value="1"/>
</dbReference>
<dbReference type="InterPro" id="IPR012677">
    <property type="entry name" value="Nucleotide-bd_a/b_plait_sf"/>
</dbReference>
<dbReference type="InterPro" id="IPR035979">
    <property type="entry name" value="RBD_domain_sf"/>
</dbReference>
<feature type="domain" description="RRM" evidence="4">
    <location>
        <begin position="264"/>
        <end position="343"/>
    </location>
</feature>